<accession>A0A9D2RA32</accession>
<evidence type="ECO:0000313" key="3">
    <source>
        <dbReference type="Proteomes" id="UP000823850"/>
    </source>
</evidence>
<dbReference type="AlphaFoldDB" id="A0A9D2RA32"/>
<reference evidence="2" key="2">
    <citation type="submission" date="2021-04" db="EMBL/GenBank/DDBJ databases">
        <authorList>
            <person name="Gilroy R."/>
        </authorList>
    </citation>
    <scope>NUCLEOTIDE SEQUENCE</scope>
    <source>
        <strain evidence="2">ChiW19-6364</strain>
    </source>
</reference>
<keyword evidence="1" id="KW-0472">Membrane</keyword>
<protein>
    <submittedName>
        <fullName evidence="2">Uncharacterized protein</fullName>
    </submittedName>
</protein>
<keyword evidence="1" id="KW-1133">Transmembrane helix</keyword>
<name>A0A9D2RA32_9FIRM</name>
<reference evidence="2" key="1">
    <citation type="journal article" date="2021" name="PeerJ">
        <title>Extensive microbial diversity within the chicken gut microbiome revealed by metagenomics and culture.</title>
        <authorList>
            <person name="Gilroy R."/>
            <person name="Ravi A."/>
            <person name="Getino M."/>
            <person name="Pursley I."/>
            <person name="Horton D.L."/>
            <person name="Alikhan N.F."/>
            <person name="Baker D."/>
            <person name="Gharbi K."/>
            <person name="Hall N."/>
            <person name="Watson M."/>
            <person name="Adriaenssens E.M."/>
            <person name="Foster-Nyarko E."/>
            <person name="Jarju S."/>
            <person name="Secka A."/>
            <person name="Antonio M."/>
            <person name="Oren A."/>
            <person name="Chaudhuri R.R."/>
            <person name="La Ragione R."/>
            <person name="Hildebrand F."/>
            <person name="Pallen M.J."/>
        </authorList>
    </citation>
    <scope>NUCLEOTIDE SEQUENCE</scope>
    <source>
        <strain evidence="2">ChiW19-6364</strain>
    </source>
</reference>
<dbReference type="EMBL" id="DWUX01000113">
    <property type="protein sequence ID" value="HJD39566.1"/>
    <property type="molecule type" value="Genomic_DNA"/>
</dbReference>
<sequence>MPKEPERLEIDIQKIFLTPPTSMREKITLFLMMLVIFIMCFGPTIFTDISPVRAVIVSALPAFTVSWGWMILLRSLFRKRDFSKNPGSKKKS</sequence>
<feature type="transmembrane region" description="Helical" evidence="1">
    <location>
        <begin position="52"/>
        <end position="73"/>
    </location>
</feature>
<proteinExistence type="predicted"/>
<evidence type="ECO:0000313" key="2">
    <source>
        <dbReference type="EMBL" id="HJD39566.1"/>
    </source>
</evidence>
<evidence type="ECO:0000256" key="1">
    <source>
        <dbReference type="SAM" id="Phobius"/>
    </source>
</evidence>
<comment type="caution">
    <text evidence="2">The sequence shown here is derived from an EMBL/GenBank/DDBJ whole genome shotgun (WGS) entry which is preliminary data.</text>
</comment>
<gene>
    <name evidence="2" type="ORF">H9913_06015</name>
</gene>
<feature type="transmembrane region" description="Helical" evidence="1">
    <location>
        <begin position="27"/>
        <end position="46"/>
    </location>
</feature>
<dbReference type="Proteomes" id="UP000823850">
    <property type="component" value="Unassembled WGS sequence"/>
</dbReference>
<keyword evidence="1" id="KW-0812">Transmembrane</keyword>
<organism evidence="2 3">
    <name type="scientific">Candidatus Blautia stercoripullorum</name>
    <dbReference type="NCBI Taxonomy" id="2838502"/>
    <lineage>
        <taxon>Bacteria</taxon>
        <taxon>Bacillati</taxon>
        <taxon>Bacillota</taxon>
        <taxon>Clostridia</taxon>
        <taxon>Lachnospirales</taxon>
        <taxon>Lachnospiraceae</taxon>
        <taxon>Blautia</taxon>
    </lineage>
</organism>